<accession>A0ABD0PJ23</accession>
<dbReference type="InterPro" id="IPR008906">
    <property type="entry name" value="HATC_C_dom"/>
</dbReference>
<organism evidence="3 4">
    <name type="scientific">Cirrhinus mrigala</name>
    <name type="common">Mrigala</name>
    <dbReference type="NCBI Taxonomy" id="683832"/>
    <lineage>
        <taxon>Eukaryota</taxon>
        <taxon>Metazoa</taxon>
        <taxon>Chordata</taxon>
        <taxon>Craniata</taxon>
        <taxon>Vertebrata</taxon>
        <taxon>Euteleostomi</taxon>
        <taxon>Actinopterygii</taxon>
        <taxon>Neopterygii</taxon>
        <taxon>Teleostei</taxon>
        <taxon>Ostariophysi</taxon>
        <taxon>Cypriniformes</taxon>
        <taxon>Cyprinidae</taxon>
        <taxon>Labeoninae</taxon>
        <taxon>Labeonini</taxon>
        <taxon>Cirrhinus</taxon>
    </lineage>
</organism>
<proteinExistence type="predicted"/>
<reference evidence="3 4" key="1">
    <citation type="submission" date="2024-05" db="EMBL/GenBank/DDBJ databases">
        <title>Genome sequencing and assembly of Indian major carp, Cirrhinus mrigala (Hamilton, 1822).</title>
        <authorList>
            <person name="Mohindra V."/>
            <person name="Chowdhury L.M."/>
            <person name="Lal K."/>
            <person name="Jena J.K."/>
        </authorList>
    </citation>
    <scope>NUCLEOTIDE SEQUENCE [LARGE SCALE GENOMIC DNA]</scope>
    <source>
        <strain evidence="3">CM1030</strain>
        <tissue evidence="3">Blood</tissue>
    </source>
</reference>
<evidence type="ECO:0000313" key="4">
    <source>
        <dbReference type="Proteomes" id="UP001529510"/>
    </source>
</evidence>
<dbReference type="Pfam" id="PF05699">
    <property type="entry name" value="Dimer_Tnp_hAT"/>
    <property type="match status" value="1"/>
</dbReference>
<feature type="region of interest" description="Disordered" evidence="1">
    <location>
        <begin position="14"/>
        <end position="40"/>
    </location>
</feature>
<protein>
    <recommendedName>
        <fullName evidence="2">HAT C-terminal dimerisation domain-containing protein</fullName>
    </recommendedName>
</protein>
<dbReference type="AlphaFoldDB" id="A0ABD0PJ23"/>
<feature type="non-terminal residue" evidence="3">
    <location>
        <position position="136"/>
    </location>
</feature>
<feature type="non-terminal residue" evidence="3">
    <location>
        <position position="1"/>
    </location>
</feature>
<dbReference type="SUPFAM" id="SSF53098">
    <property type="entry name" value="Ribonuclease H-like"/>
    <property type="match status" value="1"/>
</dbReference>
<keyword evidence="4" id="KW-1185">Reference proteome</keyword>
<dbReference type="PANTHER" id="PTHR47611:SF1">
    <property type="entry name" value="CCHC-TYPE DOMAIN-CONTAINING PROTEIN"/>
    <property type="match status" value="1"/>
</dbReference>
<dbReference type="PANTHER" id="PTHR47611">
    <property type="entry name" value="HAT DIMERISATION DOMAIN, C-TERMINAL"/>
    <property type="match status" value="1"/>
</dbReference>
<dbReference type="InterPro" id="IPR012337">
    <property type="entry name" value="RNaseH-like_sf"/>
</dbReference>
<sequence length="136" mass="14874">QAKEMLILELQKMSVGDTATPETHGAPADERSHIDKPGSSLDSVFEEIADGCASVSASESRAPAAITIQLEAYLGETTVHRSEKPFMYWAVNNLRFPALAQMAQKYLSAPCSSVEMSHILTDNRNRLVAEHAEMLL</sequence>
<evidence type="ECO:0000259" key="2">
    <source>
        <dbReference type="Pfam" id="PF05699"/>
    </source>
</evidence>
<gene>
    <name evidence="3" type="ORF">M9458_029812</name>
</gene>
<dbReference type="Proteomes" id="UP001529510">
    <property type="component" value="Unassembled WGS sequence"/>
</dbReference>
<evidence type="ECO:0000313" key="3">
    <source>
        <dbReference type="EMBL" id="KAL0173844.1"/>
    </source>
</evidence>
<evidence type="ECO:0000256" key="1">
    <source>
        <dbReference type="SAM" id="MobiDB-lite"/>
    </source>
</evidence>
<dbReference type="EMBL" id="JAMKFB020000015">
    <property type="protein sequence ID" value="KAL0173844.1"/>
    <property type="molecule type" value="Genomic_DNA"/>
</dbReference>
<feature type="compositionally biased region" description="Basic and acidic residues" evidence="1">
    <location>
        <begin position="27"/>
        <end position="36"/>
    </location>
</feature>
<feature type="domain" description="HAT C-terminal dimerisation" evidence="2">
    <location>
        <begin position="70"/>
        <end position="128"/>
    </location>
</feature>
<comment type="caution">
    <text evidence="3">The sequence shown here is derived from an EMBL/GenBank/DDBJ whole genome shotgun (WGS) entry which is preliminary data.</text>
</comment>
<name>A0ABD0PJ23_CIRMR</name>